<name>A0A3N4N4D9_9NEIS</name>
<dbReference type="Proteomes" id="UP000272412">
    <property type="component" value="Unassembled WGS sequence"/>
</dbReference>
<keyword evidence="9" id="KW-0798">TonB box</keyword>
<dbReference type="EMBL" id="RPFL01000017">
    <property type="protein sequence ID" value="RPD86930.1"/>
    <property type="molecule type" value="Genomic_DNA"/>
</dbReference>
<evidence type="ECO:0000256" key="3">
    <source>
        <dbReference type="ARBA" id="ARBA00022452"/>
    </source>
</evidence>
<evidence type="ECO:0000256" key="11">
    <source>
        <dbReference type="ARBA" id="ARBA00023237"/>
    </source>
</evidence>
<proteinExistence type="inferred from homology"/>
<dbReference type="RefSeq" id="WP_096295024.1">
    <property type="nucleotide sequence ID" value="NZ_CP023429.1"/>
</dbReference>
<dbReference type="PANTHER" id="PTHR32552:SF68">
    <property type="entry name" value="FERRICHROME OUTER MEMBRANE TRANSPORTER_PHAGE RECEPTOR"/>
    <property type="match status" value="1"/>
</dbReference>
<keyword evidence="3 12" id="KW-1134">Transmembrane beta strand</keyword>
<feature type="domain" description="TonB-dependent receptor-like beta-barrel" evidence="13">
    <location>
        <begin position="8"/>
        <end position="59"/>
    </location>
</feature>
<dbReference type="PROSITE" id="PS52016">
    <property type="entry name" value="TONB_DEPENDENT_REC_3"/>
    <property type="match status" value="1"/>
</dbReference>
<evidence type="ECO:0000256" key="4">
    <source>
        <dbReference type="ARBA" id="ARBA00022496"/>
    </source>
</evidence>
<keyword evidence="14" id="KW-0675">Receptor</keyword>
<keyword evidence="4" id="KW-0410">Iron transport</keyword>
<dbReference type="PANTHER" id="PTHR32552">
    <property type="entry name" value="FERRICHROME IRON RECEPTOR-RELATED"/>
    <property type="match status" value="1"/>
</dbReference>
<evidence type="ECO:0000256" key="8">
    <source>
        <dbReference type="ARBA" id="ARBA00023065"/>
    </source>
</evidence>
<dbReference type="GO" id="GO:0009279">
    <property type="term" value="C:cell outer membrane"/>
    <property type="evidence" value="ECO:0007669"/>
    <property type="project" value="UniProtKB-SubCell"/>
</dbReference>
<evidence type="ECO:0000256" key="2">
    <source>
        <dbReference type="ARBA" id="ARBA00022448"/>
    </source>
</evidence>
<keyword evidence="15" id="KW-1185">Reference proteome</keyword>
<keyword evidence="11 12" id="KW-0998">Cell outer membrane</keyword>
<dbReference type="InterPro" id="IPR039426">
    <property type="entry name" value="TonB-dep_rcpt-like"/>
</dbReference>
<evidence type="ECO:0000256" key="1">
    <source>
        <dbReference type="ARBA" id="ARBA00004571"/>
    </source>
</evidence>
<keyword evidence="7" id="KW-0408">Iron</keyword>
<evidence type="ECO:0000256" key="5">
    <source>
        <dbReference type="ARBA" id="ARBA00022692"/>
    </source>
</evidence>
<evidence type="ECO:0000256" key="9">
    <source>
        <dbReference type="ARBA" id="ARBA00023077"/>
    </source>
</evidence>
<evidence type="ECO:0000256" key="10">
    <source>
        <dbReference type="ARBA" id="ARBA00023136"/>
    </source>
</evidence>
<accession>A0A3N4N4D9</accession>
<dbReference type="Pfam" id="PF00593">
    <property type="entry name" value="TonB_dep_Rec_b-barrel"/>
    <property type="match status" value="1"/>
</dbReference>
<comment type="similarity">
    <text evidence="12">Belongs to the TonB-dependent receptor family.</text>
</comment>
<evidence type="ECO:0000313" key="15">
    <source>
        <dbReference type="Proteomes" id="UP000272412"/>
    </source>
</evidence>
<dbReference type="OrthoDB" id="8732650at2"/>
<sequence>MSGVSAGLGLRHIGKTWGDSANTFRVPAYTLWDMKLAYKPGGHWSALKGTQVQLNVQNLTNKAYVASCANGNACFYGKGRVVTLSAGCRW</sequence>
<evidence type="ECO:0000256" key="7">
    <source>
        <dbReference type="ARBA" id="ARBA00023004"/>
    </source>
</evidence>
<evidence type="ECO:0000256" key="12">
    <source>
        <dbReference type="PROSITE-ProRule" id="PRU01360"/>
    </source>
</evidence>
<dbReference type="AlphaFoldDB" id="A0A3N4N4D9"/>
<keyword evidence="10 12" id="KW-0472">Membrane</keyword>
<dbReference type="GO" id="GO:0015344">
    <property type="term" value="F:siderophore uptake transmembrane transporter activity"/>
    <property type="evidence" value="ECO:0007669"/>
    <property type="project" value="TreeGrafter"/>
</dbReference>
<evidence type="ECO:0000259" key="13">
    <source>
        <dbReference type="Pfam" id="PF00593"/>
    </source>
</evidence>
<dbReference type="InterPro" id="IPR036942">
    <property type="entry name" value="Beta-barrel_TonB_sf"/>
</dbReference>
<keyword evidence="5 12" id="KW-0812">Transmembrane</keyword>
<keyword evidence="8" id="KW-0406">Ion transport</keyword>
<protein>
    <submittedName>
        <fullName evidence="14">TonB-dependent receptor</fullName>
    </submittedName>
</protein>
<gene>
    <name evidence="14" type="ORF">EGK74_07295</name>
</gene>
<dbReference type="SUPFAM" id="SSF56935">
    <property type="entry name" value="Porins"/>
    <property type="match status" value="1"/>
</dbReference>
<comment type="caution">
    <text evidence="14">The sequence shown here is derived from an EMBL/GenBank/DDBJ whole genome shotgun (WGS) entry which is preliminary data.</text>
</comment>
<reference evidence="14 15" key="1">
    <citation type="submission" date="2018-11" db="EMBL/GenBank/DDBJ databases">
        <title>Neisseria weixii sp. nov. isolated from the rectal contents of plateau pika (Ochotona cruzoniae).</title>
        <authorList>
            <person name="Zhang G."/>
        </authorList>
    </citation>
    <scope>NUCLEOTIDE SEQUENCE [LARGE SCALE GENOMIC DNA]</scope>
    <source>
        <strain evidence="14 15">10009</strain>
    </source>
</reference>
<keyword evidence="6" id="KW-0732">Signal</keyword>
<evidence type="ECO:0000313" key="14">
    <source>
        <dbReference type="EMBL" id="RPD86930.1"/>
    </source>
</evidence>
<evidence type="ECO:0000256" key="6">
    <source>
        <dbReference type="ARBA" id="ARBA00022729"/>
    </source>
</evidence>
<keyword evidence="2 12" id="KW-0813">Transport</keyword>
<dbReference type="KEGG" id="nwx:CGZ65_04845"/>
<comment type="subcellular location">
    <subcellularLocation>
        <location evidence="1 12">Cell outer membrane</location>
        <topology evidence="1 12">Multi-pass membrane protein</topology>
    </subcellularLocation>
</comment>
<dbReference type="InterPro" id="IPR000531">
    <property type="entry name" value="Beta-barrel_TonB"/>
</dbReference>
<organism evidence="14 15">
    <name type="scientific">Neisseria weixii</name>
    <dbReference type="NCBI Taxonomy" id="1853276"/>
    <lineage>
        <taxon>Bacteria</taxon>
        <taxon>Pseudomonadati</taxon>
        <taxon>Pseudomonadota</taxon>
        <taxon>Betaproteobacteria</taxon>
        <taxon>Neisseriales</taxon>
        <taxon>Neisseriaceae</taxon>
        <taxon>Neisseria</taxon>
    </lineage>
</organism>
<dbReference type="Gene3D" id="2.40.170.20">
    <property type="entry name" value="TonB-dependent receptor, beta-barrel domain"/>
    <property type="match status" value="1"/>
</dbReference>